<dbReference type="VEuPathDB" id="AmoebaDB:ACA1_074840"/>
<keyword evidence="2" id="KW-0812">Transmembrane</keyword>
<dbReference type="Proteomes" id="UP000011083">
    <property type="component" value="Unassembled WGS sequence"/>
</dbReference>
<dbReference type="SUPFAM" id="SSF53474">
    <property type="entry name" value="alpha/beta-Hydrolases"/>
    <property type="match status" value="1"/>
</dbReference>
<dbReference type="GO" id="GO:0008374">
    <property type="term" value="F:O-acyltransferase activity"/>
    <property type="evidence" value="ECO:0007669"/>
    <property type="project" value="InterPro"/>
</dbReference>
<dbReference type="STRING" id="1257118.L8HF90"/>
<dbReference type="OrthoDB" id="190846at2759"/>
<evidence type="ECO:0000313" key="4">
    <source>
        <dbReference type="Proteomes" id="UP000011083"/>
    </source>
</evidence>
<keyword evidence="4" id="KW-1185">Reference proteome</keyword>
<dbReference type="InterPro" id="IPR003386">
    <property type="entry name" value="LACT/PDAT_acylTrfase"/>
</dbReference>
<dbReference type="Pfam" id="PF02450">
    <property type="entry name" value="LCAT"/>
    <property type="match status" value="2"/>
</dbReference>
<keyword evidence="3" id="KW-0012">Acyltransferase</keyword>
<evidence type="ECO:0000313" key="3">
    <source>
        <dbReference type="EMBL" id="ELR23917.1"/>
    </source>
</evidence>
<dbReference type="PANTHER" id="PTHR11440">
    <property type="entry name" value="LECITHIN-CHOLESTEROL ACYLTRANSFERASE-RELATED"/>
    <property type="match status" value="1"/>
</dbReference>
<dbReference type="GeneID" id="14924914"/>
<dbReference type="AlphaFoldDB" id="L8HF90"/>
<keyword evidence="2" id="KW-1133">Transmembrane helix</keyword>
<dbReference type="Gene3D" id="3.40.50.1820">
    <property type="entry name" value="alpha/beta hydrolase"/>
    <property type="match status" value="1"/>
</dbReference>
<keyword evidence="2" id="KW-0472">Membrane</keyword>
<accession>L8HF90</accession>
<proteinExistence type="predicted"/>
<name>L8HF90_ACACF</name>
<dbReference type="KEGG" id="acan:ACA1_074840"/>
<dbReference type="GO" id="GO:0006629">
    <property type="term" value="P:lipid metabolic process"/>
    <property type="evidence" value="ECO:0007669"/>
    <property type="project" value="InterPro"/>
</dbReference>
<reference evidence="3 4" key="1">
    <citation type="journal article" date="2013" name="Genome Biol.">
        <title>Genome of Acanthamoeba castellanii highlights extensive lateral gene transfer and early evolution of tyrosine kinase signaling.</title>
        <authorList>
            <person name="Clarke M."/>
            <person name="Lohan A.J."/>
            <person name="Liu B."/>
            <person name="Lagkouvardos I."/>
            <person name="Roy S."/>
            <person name="Zafar N."/>
            <person name="Bertelli C."/>
            <person name="Schilde C."/>
            <person name="Kianianmomeni A."/>
            <person name="Burglin T.R."/>
            <person name="Frech C."/>
            <person name="Turcotte B."/>
            <person name="Kopec K.O."/>
            <person name="Synnott J.M."/>
            <person name="Choo C."/>
            <person name="Paponov I."/>
            <person name="Finkler A."/>
            <person name="Soon Heng Tan C."/>
            <person name="Hutchins A.P."/>
            <person name="Weinmeier T."/>
            <person name="Rattei T."/>
            <person name="Chu J.S."/>
            <person name="Gimenez G."/>
            <person name="Irimia M."/>
            <person name="Rigden D.J."/>
            <person name="Fitzpatrick D.A."/>
            <person name="Lorenzo-Morales J."/>
            <person name="Bateman A."/>
            <person name="Chiu C.H."/>
            <person name="Tang P."/>
            <person name="Hegemann P."/>
            <person name="Fromm H."/>
            <person name="Raoult D."/>
            <person name="Greub G."/>
            <person name="Miranda-Saavedra D."/>
            <person name="Chen N."/>
            <person name="Nash P."/>
            <person name="Ginger M.L."/>
            <person name="Horn M."/>
            <person name="Schaap P."/>
            <person name="Caler L."/>
            <person name="Loftus B."/>
        </authorList>
    </citation>
    <scope>NUCLEOTIDE SEQUENCE [LARGE SCALE GENOMIC DNA]</scope>
    <source>
        <strain evidence="3 4">Neff</strain>
    </source>
</reference>
<organism evidence="3 4">
    <name type="scientific">Acanthamoeba castellanii (strain ATCC 30010 / Neff)</name>
    <dbReference type="NCBI Taxonomy" id="1257118"/>
    <lineage>
        <taxon>Eukaryota</taxon>
        <taxon>Amoebozoa</taxon>
        <taxon>Discosea</taxon>
        <taxon>Longamoebia</taxon>
        <taxon>Centramoebida</taxon>
        <taxon>Acanthamoebidae</taxon>
        <taxon>Acanthamoeba</taxon>
    </lineage>
</organism>
<sequence length="876" mass="96325">MGRGGRKKGTKPTQGEASGAPGGEDADWVLVEGGSKPSNSKSSALPGGRDSSNDVPANPSAETNAGEKKKKRKRKGRGGSSESQSSDKSKEDHDSSRQATDAADDSSTKNQAGKKEKTANARRHPGSRRQWLQSAAAEKAEAQEDRRRLFPLLRQFVTVFLLGALTALSVWLYIDLIIVAEEASQIRPFTERAAHVAAEAHHRAAEVAMELQHSLDDISSYMEGMFSANKKHFRMRIWGTVTMMQKLLLDKQCWLDHVMLDKETGLDPEGIKLRAATGLEAADYLFPGYWVWGKLIQNFADIGYDSNNLFMAAYDWRLSFKGLQQRDQYFTKLKHMVELAYDTNNHRKVVILTHSMGSNVLLYFLNWVQADPATNGGDGGGESSEWVDKYIESWVNIAGPMLGVPKALASLSSGEMRDTAQLGALETYVMENFFSRRQRAEMLRSWGSIASMLPKGGDYIWGNSTFAPDGVVVKGHMISFEPHEREETIEDEALRAELENDEPAVDDVNVDANADVTVDVVSGGSGSLLGVVGAEATGVVDPLTIEAQAVNTSSLQATTPAKPSSGSDASVQEVMRRTLKKMKSSISNNKNKKRKRSASAPSPAQHALVRNVTMGDAIEWMIKVADDPHFERYIRSVYSYGAETDGRKLLIGPREAKYWSNPLESSLPNAPHMKIYCFYGVGKGAERAYVYRHTDLADELQQTVKEHEVGGLVGDLAGGDGDDGQVKAGEAGGQDIEEEEHDVPFRINNEVNDPENDLVSGVQDSQGDGTVPLMSLGYMCVEGWKREDYPYNPAGIKVLTREYPHQPSSVFSDIRGGPATADHVDIMGNYEMTIDILRLVSNQANKVEERIVSPIKDYARGVDLRWIDVNKPEEAN</sequence>
<keyword evidence="3" id="KW-0808">Transferase</keyword>
<dbReference type="EMBL" id="KB007842">
    <property type="protein sequence ID" value="ELR23917.1"/>
    <property type="molecule type" value="Genomic_DNA"/>
</dbReference>
<feature type="compositionally biased region" description="Basic residues" evidence="1">
    <location>
        <begin position="1"/>
        <end position="10"/>
    </location>
</feature>
<dbReference type="RefSeq" id="XP_004353445.1">
    <property type="nucleotide sequence ID" value="XM_004353393.1"/>
</dbReference>
<feature type="compositionally biased region" description="Basic residues" evidence="1">
    <location>
        <begin position="68"/>
        <end position="77"/>
    </location>
</feature>
<protein>
    <submittedName>
        <fullName evidence="3">Lecithin:cholesterol acyltransferase</fullName>
    </submittedName>
</protein>
<gene>
    <name evidence="3" type="ORF">ACA1_074840</name>
</gene>
<feature type="transmembrane region" description="Helical" evidence="2">
    <location>
        <begin position="156"/>
        <end position="174"/>
    </location>
</feature>
<evidence type="ECO:0000256" key="1">
    <source>
        <dbReference type="SAM" id="MobiDB-lite"/>
    </source>
</evidence>
<evidence type="ECO:0000256" key="2">
    <source>
        <dbReference type="SAM" id="Phobius"/>
    </source>
</evidence>
<dbReference type="OMA" id="FYFLKWV"/>
<feature type="region of interest" description="Disordered" evidence="1">
    <location>
        <begin position="582"/>
        <end position="606"/>
    </location>
</feature>
<dbReference type="InterPro" id="IPR029058">
    <property type="entry name" value="AB_hydrolase_fold"/>
</dbReference>
<feature type="region of interest" description="Disordered" evidence="1">
    <location>
        <begin position="1"/>
        <end position="139"/>
    </location>
</feature>
<feature type="compositionally biased region" description="Basic and acidic residues" evidence="1">
    <location>
        <begin position="85"/>
        <end position="96"/>
    </location>
</feature>